<dbReference type="AlphaFoldDB" id="A0A4Q5MZI8"/>
<evidence type="ECO:0000313" key="1">
    <source>
        <dbReference type="EMBL" id="RYV49647.1"/>
    </source>
</evidence>
<protein>
    <submittedName>
        <fullName evidence="1">L-rhamnose mutarotase</fullName>
    </submittedName>
</protein>
<dbReference type="GO" id="GO:0019301">
    <property type="term" value="P:rhamnose catabolic process"/>
    <property type="evidence" value="ECO:0007669"/>
    <property type="project" value="TreeGrafter"/>
</dbReference>
<name>A0A4Q5MZI8_9MICO</name>
<dbReference type="PANTHER" id="PTHR34389:SF2">
    <property type="entry name" value="L-RHAMNOSE MUTAROTASE"/>
    <property type="match status" value="1"/>
</dbReference>
<dbReference type="Pfam" id="PF05336">
    <property type="entry name" value="rhaM"/>
    <property type="match status" value="1"/>
</dbReference>
<organism evidence="1 2">
    <name type="scientific">Pengzhenrongella frigida</name>
    <dbReference type="NCBI Taxonomy" id="1259133"/>
    <lineage>
        <taxon>Bacteria</taxon>
        <taxon>Bacillati</taxon>
        <taxon>Actinomycetota</taxon>
        <taxon>Actinomycetes</taxon>
        <taxon>Micrococcales</taxon>
        <taxon>Pengzhenrongella</taxon>
    </lineage>
</organism>
<sequence>MLQVRPERLAEYVADHQRVWPEMLEALSRTGWRNYSLFVRAEDGLVVGYFESDDASAAVRGMESEDVNRRWQESMAQYFVPGAAMEQVEQYFYLP</sequence>
<dbReference type="EMBL" id="SDWW01000060">
    <property type="protein sequence ID" value="RYV49647.1"/>
    <property type="molecule type" value="Genomic_DNA"/>
</dbReference>
<dbReference type="Gene3D" id="3.30.70.100">
    <property type="match status" value="1"/>
</dbReference>
<dbReference type="OrthoDB" id="9799608at2"/>
<proteinExistence type="predicted"/>
<dbReference type="RefSeq" id="WP_130104027.1">
    <property type="nucleotide sequence ID" value="NZ_SDWW01000060.1"/>
</dbReference>
<comment type="caution">
    <text evidence="1">The sequence shown here is derived from an EMBL/GenBank/DDBJ whole genome shotgun (WGS) entry which is preliminary data.</text>
</comment>
<keyword evidence="2" id="KW-1185">Reference proteome</keyword>
<dbReference type="SUPFAM" id="SSF54909">
    <property type="entry name" value="Dimeric alpha+beta barrel"/>
    <property type="match status" value="1"/>
</dbReference>
<dbReference type="InterPro" id="IPR011008">
    <property type="entry name" value="Dimeric_a/b-barrel"/>
</dbReference>
<gene>
    <name evidence="1" type="ORF">EUA98_17750</name>
</gene>
<evidence type="ECO:0000313" key="2">
    <source>
        <dbReference type="Proteomes" id="UP000293764"/>
    </source>
</evidence>
<dbReference type="GO" id="GO:0016857">
    <property type="term" value="F:racemase and epimerase activity, acting on carbohydrates and derivatives"/>
    <property type="evidence" value="ECO:0007669"/>
    <property type="project" value="InterPro"/>
</dbReference>
<dbReference type="Proteomes" id="UP000293764">
    <property type="component" value="Unassembled WGS sequence"/>
</dbReference>
<dbReference type="PANTHER" id="PTHR34389">
    <property type="entry name" value="L-RHAMNOSE MUTAROTASE"/>
    <property type="match status" value="1"/>
</dbReference>
<reference evidence="1 2" key="1">
    <citation type="submission" date="2019-01" db="EMBL/GenBank/DDBJ databases">
        <title>Novel species of Cellulomonas.</title>
        <authorList>
            <person name="Liu Q."/>
            <person name="Xin Y.-H."/>
        </authorList>
    </citation>
    <scope>NUCLEOTIDE SEQUENCE [LARGE SCALE GENOMIC DNA]</scope>
    <source>
        <strain evidence="1 2">HLT2-17</strain>
    </source>
</reference>
<accession>A0A4Q5MZI8</accession>
<dbReference type="InterPro" id="IPR008000">
    <property type="entry name" value="Rham/fucose_mutarotase"/>
</dbReference>